<evidence type="ECO:0000256" key="3">
    <source>
        <dbReference type="ARBA" id="ARBA00022679"/>
    </source>
</evidence>
<dbReference type="InterPro" id="IPR011009">
    <property type="entry name" value="Kinase-like_dom_sf"/>
</dbReference>
<keyword evidence="6" id="KW-0067">ATP-binding</keyword>
<dbReference type="GO" id="GO:0005737">
    <property type="term" value="C:cytoplasm"/>
    <property type="evidence" value="ECO:0007669"/>
    <property type="project" value="TreeGrafter"/>
</dbReference>
<keyword evidence="5" id="KW-0418">Kinase</keyword>
<dbReference type="SUPFAM" id="SSF56112">
    <property type="entry name" value="Protein kinase-like (PK-like)"/>
    <property type="match status" value="1"/>
</dbReference>
<dbReference type="PROSITE" id="PS50011">
    <property type="entry name" value="PROTEIN_KINASE_DOM"/>
    <property type="match status" value="1"/>
</dbReference>
<evidence type="ECO:0000313" key="10">
    <source>
        <dbReference type="EMBL" id="OSX71306.1"/>
    </source>
</evidence>
<reference evidence="10 11" key="1">
    <citation type="submission" date="2017-03" db="EMBL/GenBank/DDBJ databases">
        <title>WGS assembly of Porphyra umbilicalis.</title>
        <authorList>
            <person name="Brawley S.H."/>
            <person name="Blouin N.A."/>
            <person name="Ficko-Blean E."/>
            <person name="Wheeler G.L."/>
            <person name="Lohr M."/>
            <person name="Goodson H.V."/>
            <person name="Jenkins J.W."/>
            <person name="Blaby-Haas C.E."/>
            <person name="Helliwell K.E."/>
            <person name="Chan C."/>
            <person name="Marriage T."/>
            <person name="Bhattacharya D."/>
            <person name="Klein A.S."/>
            <person name="Badis Y."/>
            <person name="Brodie J."/>
            <person name="Cao Y."/>
            <person name="Collen J."/>
            <person name="Dittami S.M."/>
            <person name="Gachon C.M."/>
            <person name="Green B.R."/>
            <person name="Karpowicz S."/>
            <person name="Kim J.W."/>
            <person name="Kudahl U."/>
            <person name="Lin S."/>
            <person name="Michel G."/>
            <person name="Mittag M."/>
            <person name="Olson B.J."/>
            <person name="Pangilinan J."/>
            <person name="Peng Y."/>
            <person name="Qiu H."/>
            <person name="Shu S."/>
            <person name="Singer J.T."/>
            <person name="Smith A.G."/>
            <person name="Sprecher B.N."/>
            <person name="Wagner V."/>
            <person name="Wang W."/>
            <person name="Wang Z.-Y."/>
            <person name="Yan J."/>
            <person name="Yarish C."/>
            <person name="Zoeuner-Riek S."/>
            <person name="Zhuang Y."/>
            <person name="Zou Y."/>
            <person name="Lindquist E.A."/>
            <person name="Grimwood J."/>
            <person name="Barry K."/>
            <person name="Rokhsar D.S."/>
            <person name="Schmutz J."/>
            <person name="Stiller J.W."/>
            <person name="Grossman A.R."/>
            <person name="Prochnik S.E."/>
        </authorList>
    </citation>
    <scope>NUCLEOTIDE SEQUENCE [LARGE SCALE GENOMIC DNA]</scope>
    <source>
        <strain evidence="10">4086291</strain>
    </source>
</reference>
<evidence type="ECO:0000256" key="8">
    <source>
        <dbReference type="ARBA" id="ARBA00048679"/>
    </source>
</evidence>
<evidence type="ECO:0000256" key="7">
    <source>
        <dbReference type="ARBA" id="ARBA00047899"/>
    </source>
</evidence>
<accession>A0A1X6NS38</accession>
<dbReference type="SMART" id="SM00220">
    <property type="entry name" value="S_TKc"/>
    <property type="match status" value="1"/>
</dbReference>
<dbReference type="OrthoDB" id="2914378at2759"/>
<evidence type="ECO:0000256" key="1">
    <source>
        <dbReference type="ARBA" id="ARBA00008874"/>
    </source>
</evidence>
<evidence type="ECO:0000256" key="5">
    <source>
        <dbReference type="ARBA" id="ARBA00022777"/>
    </source>
</evidence>
<evidence type="ECO:0000313" key="11">
    <source>
        <dbReference type="Proteomes" id="UP000218209"/>
    </source>
</evidence>
<dbReference type="InterPro" id="IPR050629">
    <property type="entry name" value="STE20/SPS1-PAK"/>
</dbReference>
<comment type="catalytic activity">
    <reaction evidence="8">
        <text>L-seryl-[protein] + ATP = O-phospho-L-seryl-[protein] + ADP + H(+)</text>
        <dbReference type="Rhea" id="RHEA:17989"/>
        <dbReference type="Rhea" id="RHEA-COMP:9863"/>
        <dbReference type="Rhea" id="RHEA-COMP:11604"/>
        <dbReference type="ChEBI" id="CHEBI:15378"/>
        <dbReference type="ChEBI" id="CHEBI:29999"/>
        <dbReference type="ChEBI" id="CHEBI:30616"/>
        <dbReference type="ChEBI" id="CHEBI:83421"/>
        <dbReference type="ChEBI" id="CHEBI:456216"/>
        <dbReference type="EC" id="2.7.11.1"/>
    </reaction>
</comment>
<feature type="domain" description="Protein kinase" evidence="9">
    <location>
        <begin position="1"/>
        <end position="161"/>
    </location>
</feature>
<evidence type="ECO:0000259" key="9">
    <source>
        <dbReference type="PROSITE" id="PS50011"/>
    </source>
</evidence>
<keyword evidence="4" id="KW-0547">Nucleotide-binding</keyword>
<evidence type="ECO:0000256" key="2">
    <source>
        <dbReference type="ARBA" id="ARBA00022527"/>
    </source>
</evidence>
<comment type="similarity">
    <text evidence="1">Belongs to the protein kinase superfamily. STE Ser/Thr protein kinase family. STE20 subfamily.</text>
</comment>
<dbReference type="PANTHER" id="PTHR48012:SF10">
    <property type="entry name" value="FI20177P1"/>
    <property type="match status" value="1"/>
</dbReference>
<dbReference type="Gene3D" id="1.10.510.10">
    <property type="entry name" value="Transferase(Phosphotransferase) domain 1"/>
    <property type="match status" value="1"/>
</dbReference>
<evidence type="ECO:0000256" key="6">
    <source>
        <dbReference type="ARBA" id="ARBA00022840"/>
    </source>
</evidence>
<dbReference type="Proteomes" id="UP000218209">
    <property type="component" value="Unassembled WGS sequence"/>
</dbReference>
<dbReference type="Pfam" id="PF00069">
    <property type="entry name" value="Pkinase"/>
    <property type="match status" value="1"/>
</dbReference>
<keyword evidence="3" id="KW-0808">Transferase</keyword>
<keyword evidence="2" id="KW-0723">Serine/threonine-protein kinase</keyword>
<sequence length="161" mass="17346">MAATTRHPCLLRAWETHVWRGEWWLALEWMDGGSATGLIEGAQAARSRLPEPLIAAVVGAVLDGLAHMHAAGRMHRDVKSDNVLVDRGGRVTLADFGFVADVGGGGHRTSTVGTPYWMAPELIRGGGYDARADVWSLGILALELAEYAPPTWTSRRCAPCT</sequence>
<dbReference type="GO" id="GO:0004674">
    <property type="term" value="F:protein serine/threonine kinase activity"/>
    <property type="evidence" value="ECO:0007669"/>
    <property type="project" value="UniProtKB-KW"/>
</dbReference>
<dbReference type="GO" id="GO:0005524">
    <property type="term" value="F:ATP binding"/>
    <property type="evidence" value="ECO:0007669"/>
    <property type="project" value="UniProtKB-KW"/>
</dbReference>
<keyword evidence="11" id="KW-1185">Reference proteome</keyword>
<organism evidence="10 11">
    <name type="scientific">Porphyra umbilicalis</name>
    <name type="common">Purple laver</name>
    <name type="synonym">Red alga</name>
    <dbReference type="NCBI Taxonomy" id="2786"/>
    <lineage>
        <taxon>Eukaryota</taxon>
        <taxon>Rhodophyta</taxon>
        <taxon>Bangiophyceae</taxon>
        <taxon>Bangiales</taxon>
        <taxon>Bangiaceae</taxon>
        <taxon>Porphyra</taxon>
    </lineage>
</organism>
<dbReference type="AlphaFoldDB" id="A0A1X6NS38"/>
<gene>
    <name evidence="10" type="ORF">BU14_0562s0018</name>
</gene>
<proteinExistence type="inferred from homology"/>
<comment type="catalytic activity">
    <reaction evidence="7">
        <text>L-threonyl-[protein] + ATP = O-phospho-L-threonyl-[protein] + ADP + H(+)</text>
        <dbReference type="Rhea" id="RHEA:46608"/>
        <dbReference type="Rhea" id="RHEA-COMP:11060"/>
        <dbReference type="Rhea" id="RHEA-COMP:11605"/>
        <dbReference type="ChEBI" id="CHEBI:15378"/>
        <dbReference type="ChEBI" id="CHEBI:30013"/>
        <dbReference type="ChEBI" id="CHEBI:30616"/>
        <dbReference type="ChEBI" id="CHEBI:61977"/>
        <dbReference type="ChEBI" id="CHEBI:456216"/>
        <dbReference type="EC" id="2.7.11.1"/>
    </reaction>
</comment>
<protein>
    <recommendedName>
        <fullName evidence="9">Protein kinase domain-containing protein</fullName>
    </recommendedName>
</protein>
<dbReference type="InterPro" id="IPR000719">
    <property type="entry name" value="Prot_kinase_dom"/>
</dbReference>
<evidence type="ECO:0000256" key="4">
    <source>
        <dbReference type="ARBA" id="ARBA00022741"/>
    </source>
</evidence>
<dbReference type="EMBL" id="KV919148">
    <property type="protein sequence ID" value="OSX71306.1"/>
    <property type="molecule type" value="Genomic_DNA"/>
</dbReference>
<name>A0A1X6NS38_PORUM</name>
<dbReference type="PANTHER" id="PTHR48012">
    <property type="entry name" value="STERILE20-LIKE KINASE, ISOFORM B-RELATED"/>
    <property type="match status" value="1"/>
</dbReference>